<evidence type="ECO:0000313" key="3">
    <source>
        <dbReference type="Proteomes" id="UP000266723"/>
    </source>
</evidence>
<evidence type="ECO:0000256" key="1">
    <source>
        <dbReference type="SAM" id="MobiDB-lite"/>
    </source>
</evidence>
<proteinExistence type="predicted"/>
<gene>
    <name evidence="2" type="ORF">DY000_02015429</name>
</gene>
<sequence>MLCVMLAGAGSLGCHIQIKRGRIIASLEEDIDRAIDSLKAIHIRLRRGEYAQYSQTQQENEEENEDGDEEDASE</sequence>
<name>A0ABQ7D2A8_BRACR</name>
<dbReference type="EMBL" id="QGKV02000759">
    <property type="protein sequence ID" value="KAF3565080.1"/>
    <property type="molecule type" value="Genomic_DNA"/>
</dbReference>
<feature type="region of interest" description="Disordered" evidence="1">
    <location>
        <begin position="51"/>
        <end position="74"/>
    </location>
</feature>
<reference evidence="2 3" key="1">
    <citation type="journal article" date="2020" name="BMC Genomics">
        <title>Intraspecific diversification of the crop wild relative Brassica cretica Lam. using demographic model selection.</title>
        <authorList>
            <person name="Kioukis A."/>
            <person name="Michalopoulou V.A."/>
            <person name="Briers L."/>
            <person name="Pirintsos S."/>
            <person name="Studholme D.J."/>
            <person name="Pavlidis P."/>
            <person name="Sarris P.F."/>
        </authorList>
    </citation>
    <scope>NUCLEOTIDE SEQUENCE [LARGE SCALE GENOMIC DNA]</scope>
    <source>
        <strain evidence="3">cv. PFS-1207/04</strain>
    </source>
</reference>
<dbReference type="Proteomes" id="UP000266723">
    <property type="component" value="Unassembled WGS sequence"/>
</dbReference>
<keyword evidence="3" id="KW-1185">Reference proteome</keyword>
<evidence type="ECO:0000313" key="2">
    <source>
        <dbReference type="EMBL" id="KAF3565080.1"/>
    </source>
</evidence>
<organism evidence="2 3">
    <name type="scientific">Brassica cretica</name>
    <name type="common">Mustard</name>
    <dbReference type="NCBI Taxonomy" id="69181"/>
    <lineage>
        <taxon>Eukaryota</taxon>
        <taxon>Viridiplantae</taxon>
        <taxon>Streptophyta</taxon>
        <taxon>Embryophyta</taxon>
        <taxon>Tracheophyta</taxon>
        <taxon>Spermatophyta</taxon>
        <taxon>Magnoliopsida</taxon>
        <taxon>eudicotyledons</taxon>
        <taxon>Gunneridae</taxon>
        <taxon>Pentapetalae</taxon>
        <taxon>rosids</taxon>
        <taxon>malvids</taxon>
        <taxon>Brassicales</taxon>
        <taxon>Brassicaceae</taxon>
        <taxon>Brassiceae</taxon>
        <taxon>Brassica</taxon>
    </lineage>
</organism>
<protein>
    <submittedName>
        <fullName evidence="2">Uncharacterized protein</fullName>
    </submittedName>
</protein>
<accession>A0ABQ7D2A8</accession>
<feature type="compositionally biased region" description="Acidic residues" evidence="1">
    <location>
        <begin position="59"/>
        <end position="74"/>
    </location>
</feature>
<comment type="caution">
    <text evidence="2">The sequence shown here is derived from an EMBL/GenBank/DDBJ whole genome shotgun (WGS) entry which is preliminary data.</text>
</comment>